<dbReference type="PANTHER" id="PTHR31686:SF3">
    <property type="entry name" value="ACID TRANSPORT PROTEIN, PUTATIVE (AFU_ORTHOLOGUE AFUA_4G09410)-RELATED"/>
    <property type="match status" value="1"/>
</dbReference>
<evidence type="ECO:0000256" key="4">
    <source>
        <dbReference type="ARBA" id="ARBA00022475"/>
    </source>
</evidence>
<evidence type="ECO:0000256" key="7">
    <source>
        <dbReference type="ARBA" id="ARBA00023136"/>
    </source>
</evidence>
<dbReference type="KEGG" id="mgr:MGG_05116"/>
<organism evidence="10 11">
    <name type="scientific">Pyricularia oryzae (strain 70-15 / ATCC MYA-4617 / FGSC 8958)</name>
    <name type="common">Rice blast fungus</name>
    <name type="synonym">Magnaporthe oryzae</name>
    <dbReference type="NCBI Taxonomy" id="242507"/>
    <lineage>
        <taxon>Eukaryota</taxon>
        <taxon>Fungi</taxon>
        <taxon>Dikarya</taxon>
        <taxon>Ascomycota</taxon>
        <taxon>Pezizomycotina</taxon>
        <taxon>Sordariomycetes</taxon>
        <taxon>Sordariomycetidae</taxon>
        <taxon>Magnaporthales</taxon>
        <taxon>Pyriculariaceae</taxon>
        <taxon>Pyricularia</taxon>
    </lineage>
</organism>
<feature type="transmembrane region" description="Helical" evidence="9">
    <location>
        <begin position="161"/>
        <end position="180"/>
    </location>
</feature>
<dbReference type="Gene3D" id="1.50.10.150">
    <property type="entry name" value="Voltage-dependent anion channel"/>
    <property type="match status" value="1"/>
</dbReference>
<feature type="transmembrane region" description="Helical" evidence="9">
    <location>
        <begin position="233"/>
        <end position="254"/>
    </location>
</feature>
<keyword evidence="11" id="KW-1185">Reference proteome</keyword>
<dbReference type="EMBL" id="CM001233">
    <property type="protein sequence ID" value="EHA52836.1"/>
    <property type="molecule type" value="Genomic_DNA"/>
</dbReference>
<gene>
    <name evidence="10" type="ORF">MGG_05116</name>
</gene>
<proteinExistence type="inferred from homology"/>
<keyword evidence="6 9" id="KW-1133">Transmembrane helix</keyword>
<feature type="compositionally biased region" description="Low complexity" evidence="8">
    <location>
        <begin position="80"/>
        <end position="105"/>
    </location>
</feature>
<protein>
    <submittedName>
        <fullName evidence="10">Malic acid transporter</fullName>
    </submittedName>
</protein>
<feature type="transmembrane region" description="Helical" evidence="9">
    <location>
        <begin position="394"/>
        <end position="419"/>
    </location>
</feature>
<dbReference type="AlphaFoldDB" id="G4N4G8"/>
<evidence type="ECO:0000313" key="10">
    <source>
        <dbReference type="EMBL" id="EHA52836.1"/>
    </source>
</evidence>
<feature type="transmembrane region" description="Helical" evidence="9">
    <location>
        <begin position="274"/>
        <end position="293"/>
    </location>
</feature>
<dbReference type="InParanoid" id="G4N4G8"/>
<dbReference type="FunCoup" id="G4N4G8">
    <property type="interactions" value="26"/>
</dbReference>
<keyword evidence="4" id="KW-1003">Cell membrane</keyword>
<comment type="similarity">
    <text evidence="2">Belongs to the tellurite-resistance/dicarboxylate transporter (TDT) family.</text>
</comment>
<dbReference type="RefSeq" id="XP_003712643.1">
    <property type="nucleotide sequence ID" value="XM_003712595.1"/>
</dbReference>
<dbReference type="eggNOG" id="ENOG502SIGB">
    <property type="taxonomic scope" value="Eukaryota"/>
</dbReference>
<dbReference type="Pfam" id="PF03595">
    <property type="entry name" value="SLAC1"/>
    <property type="match status" value="1"/>
</dbReference>
<keyword evidence="5 9" id="KW-0812">Transmembrane</keyword>
<dbReference type="GO" id="GO:0005886">
    <property type="term" value="C:plasma membrane"/>
    <property type="evidence" value="ECO:0007669"/>
    <property type="project" value="UniProtKB-SubCell"/>
</dbReference>
<sequence length="521" mass="56756">MAERRPPPRPPRVRLAPGPGESQHPSPPINLHADLDSRSRSSYEDSSTNEEEEDEPPRWRRSSERQPVAAAGAVGRTSRRTSAAESRGQTTTPGPESGSGSESRPGPGPGPETPSPKLSWFRSAIKNFTSQWFLVPQGAGITSIVLYQFEERFDGLDIVSYIFWALTIICLITFILIYTLRVIMFPRHVGRLLVSNAGELACISSASISFTSVNQMLSLVNPSGGPRWASVTAGFWWFNVSLAVGSTLFIPYAFTRIQHSPTPGVAKLSPATQLPMIAAITLAAGGGVVASGTGQPAHAQTPIIFVSYLSLAMALPLIMAFTAIYLVRLLDGSMPERSKVYQDMILAGPWGQASFAMQVLGRALVNNASGIAEQIAGDVVTESSIRILGYTSMFIGFFSWGHATFWWAFAILSVVQSQIEAWGMRKRRWLSGDDEEKETYTLAVWALVFPWGTYTNAAIQLGKILGSPAFRIFSTILTFCLFIITLINLVFTIWGLWNGSLLGTKQKPKPSGGSKMPATYI</sequence>
<dbReference type="InterPro" id="IPR051629">
    <property type="entry name" value="Sulfite_efflux_TDT"/>
</dbReference>
<dbReference type="GeneID" id="2675697"/>
<dbReference type="InterPro" id="IPR038665">
    <property type="entry name" value="Voltage-dep_anion_channel_sf"/>
</dbReference>
<evidence type="ECO:0000256" key="3">
    <source>
        <dbReference type="ARBA" id="ARBA00022448"/>
    </source>
</evidence>
<dbReference type="GO" id="GO:0000319">
    <property type="term" value="F:sulfite transmembrane transporter activity"/>
    <property type="evidence" value="ECO:0007669"/>
    <property type="project" value="TreeGrafter"/>
</dbReference>
<evidence type="ECO:0000256" key="6">
    <source>
        <dbReference type="ARBA" id="ARBA00022989"/>
    </source>
</evidence>
<feature type="compositionally biased region" description="Basic and acidic residues" evidence="8">
    <location>
        <begin position="33"/>
        <end position="43"/>
    </location>
</feature>
<feature type="transmembrane region" description="Helical" evidence="9">
    <location>
        <begin position="471"/>
        <end position="497"/>
    </location>
</feature>
<dbReference type="STRING" id="242507.G4N4G8"/>
<keyword evidence="3" id="KW-0813">Transport</keyword>
<evidence type="ECO:0000256" key="8">
    <source>
        <dbReference type="SAM" id="MobiDB-lite"/>
    </source>
</evidence>
<dbReference type="OrthoDB" id="1099at2759"/>
<evidence type="ECO:0000256" key="2">
    <source>
        <dbReference type="ARBA" id="ARBA00008566"/>
    </source>
</evidence>
<evidence type="ECO:0000256" key="1">
    <source>
        <dbReference type="ARBA" id="ARBA00004651"/>
    </source>
</evidence>
<evidence type="ECO:0000313" key="11">
    <source>
        <dbReference type="Proteomes" id="UP000009058"/>
    </source>
</evidence>
<reference key="2">
    <citation type="submission" date="2011-05" db="EMBL/GenBank/DDBJ databases">
        <title>The Genome Sequence of Magnaporthe oryzae 70-15.</title>
        <authorList>
            <consortium name="The Broad Institute Genome Sequencing Platform"/>
            <person name="Ma L.-J."/>
            <person name="Dead R."/>
            <person name="Young S.K."/>
            <person name="Zeng Q."/>
            <person name="Gargeya S."/>
            <person name="Fitzgerald M."/>
            <person name="Haas B."/>
            <person name="Abouelleil A."/>
            <person name="Alvarado L."/>
            <person name="Arachchi H.M."/>
            <person name="Berlin A."/>
            <person name="Brown A."/>
            <person name="Chapman S.B."/>
            <person name="Chen Z."/>
            <person name="Dunbar C."/>
            <person name="Freedman E."/>
            <person name="Gearin G."/>
            <person name="Gellesch M."/>
            <person name="Goldberg J."/>
            <person name="Griggs A."/>
            <person name="Gujja S."/>
            <person name="Heiman D."/>
            <person name="Howarth C."/>
            <person name="Larson L."/>
            <person name="Lui A."/>
            <person name="MacDonald P.J.P."/>
            <person name="Mehta T."/>
            <person name="Montmayeur A."/>
            <person name="Murphy C."/>
            <person name="Neiman D."/>
            <person name="Pearson M."/>
            <person name="Priest M."/>
            <person name="Roberts A."/>
            <person name="Saif S."/>
            <person name="Shea T."/>
            <person name="Shenoy N."/>
            <person name="Sisk P."/>
            <person name="Stolte C."/>
            <person name="Sykes S."/>
            <person name="Yandava C."/>
            <person name="Wortman J."/>
            <person name="Nusbaum C."/>
            <person name="Birren B."/>
        </authorList>
    </citation>
    <scope>NUCLEOTIDE SEQUENCE</scope>
    <source>
        <strain>70-15</strain>
    </source>
</reference>
<reference evidence="10 11" key="1">
    <citation type="journal article" date="2005" name="Nature">
        <title>The genome sequence of the rice blast fungus Magnaporthe grisea.</title>
        <authorList>
            <person name="Dean R.A."/>
            <person name="Talbot N.J."/>
            <person name="Ebbole D.J."/>
            <person name="Farman M.L."/>
            <person name="Mitchell T.K."/>
            <person name="Orbach M.J."/>
            <person name="Thon M."/>
            <person name="Kulkarni R."/>
            <person name="Xu J.R."/>
            <person name="Pan H."/>
            <person name="Read N.D."/>
            <person name="Lee Y.H."/>
            <person name="Carbone I."/>
            <person name="Brown D."/>
            <person name="Oh Y.Y."/>
            <person name="Donofrio N."/>
            <person name="Jeong J.S."/>
            <person name="Soanes D.M."/>
            <person name="Djonovic S."/>
            <person name="Kolomiets E."/>
            <person name="Rehmeyer C."/>
            <person name="Li W."/>
            <person name="Harding M."/>
            <person name="Kim S."/>
            <person name="Lebrun M.H."/>
            <person name="Bohnert H."/>
            <person name="Coughlan S."/>
            <person name="Butler J."/>
            <person name="Calvo S."/>
            <person name="Ma L.J."/>
            <person name="Nicol R."/>
            <person name="Purcell S."/>
            <person name="Nusbaum C."/>
            <person name="Galagan J.E."/>
            <person name="Birren B.W."/>
        </authorList>
    </citation>
    <scope>NUCLEOTIDE SEQUENCE [LARGE SCALE GENOMIC DNA]</scope>
    <source>
        <strain evidence="11">70-15 / ATCC MYA-4617 / FGSC 8958</strain>
    </source>
</reference>
<dbReference type="HOGENOM" id="CLU_030057_1_0_1"/>
<feature type="transmembrane region" description="Helical" evidence="9">
    <location>
        <begin position="305"/>
        <end position="327"/>
    </location>
</feature>
<dbReference type="OMA" id="VFPWGVY"/>
<evidence type="ECO:0000256" key="5">
    <source>
        <dbReference type="ARBA" id="ARBA00022692"/>
    </source>
</evidence>
<dbReference type="CDD" id="cd09299">
    <property type="entry name" value="TDT"/>
    <property type="match status" value="1"/>
</dbReference>
<dbReference type="PANTHER" id="PTHR31686">
    <property type="match status" value="1"/>
</dbReference>
<comment type="subcellular location">
    <subcellularLocation>
        <location evidence="1">Cell membrane</location>
        <topology evidence="1">Multi-pass membrane protein</topology>
    </subcellularLocation>
</comment>
<name>G4N4G8_PYRO7</name>
<keyword evidence="7 9" id="KW-0472">Membrane</keyword>
<feature type="region of interest" description="Disordered" evidence="8">
    <location>
        <begin position="1"/>
        <end position="116"/>
    </location>
</feature>
<dbReference type="InterPro" id="IPR004695">
    <property type="entry name" value="SLAC1/Mae1/Ssu1/TehA"/>
</dbReference>
<evidence type="ECO:0000256" key="9">
    <source>
        <dbReference type="SAM" id="Phobius"/>
    </source>
</evidence>
<dbReference type="Proteomes" id="UP000009058">
    <property type="component" value="Chromosome 3"/>
</dbReference>
<dbReference type="VEuPathDB" id="FungiDB:MGG_05116"/>
<accession>G4N4G8</accession>